<sequence length="128" mass="14970">MSQVDDALHGKLKQGRKTNKKLRRQVRVLIRSRQEILEGAVAAKTLLYGPPRFPIAVIENMAKHLTPSASYRTLAHLGTASRELYEKIKPILYRRVLWDSNTKWRRMFPCAKKRFRPRVIPAGWQYTK</sequence>
<comment type="caution">
    <text evidence="1">The sequence shown here is derived from an EMBL/GenBank/DDBJ whole genome shotgun (WGS) entry which is preliminary data.</text>
</comment>
<proteinExistence type="predicted"/>
<accession>A0ACC2V7S0</accession>
<evidence type="ECO:0000313" key="1">
    <source>
        <dbReference type="EMBL" id="KAJ9094950.1"/>
    </source>
</evidence>
<dbReference type="Proteomes" id="UP001227268">
    <property type="component" value="Unassembled WGS sequence"/>
</dbReference>
<evidence type="ECO:0000313" key="2">
    <source>
        <dbReference type="Proteomes" id="UP001227268"/>
    </source>
</evidence>
<protein>
    <submittedName>
        <fullName evidence="1">Uncharacterized protein</fullName>
    </submittedName>
</protein>
<gene>
    <name evidence="1" type="ORF">QFC21_005742</name>
</gene>
<dbReference type="EMBL" id="JASBWT010000023">
    <property type="protein sequence ID" value="KAJ9094950.1"/>
    <property type="molecule type" value="Genomic_DNA"/>
</dbReference>
<reference evidence="1" key="1">
    <citation type="submission" date="2023-04" db="EMBL/GenBank/DDBJ databases">
        <title>Draft Genome sequencing of Naganishia species isolated from polar environments using Oxford Nanopore Technology.</title>
        <authorList>
            <person name="Leo P."/>
            <person name="Venkateswaran K."/>
        </authorList>
    </citation>
    <scope>NUCLEOTIDE SEQUENCE</scope>
    <source>
        <strain evidence="1">MNA-CCFEE 5423</strain>
    </source>
</reference>
<organism evidence="1 2">
    <name type="scientific">Naganishia friedmannii</name>
    <dbReference type="NCBI Taxonomy" id="89922"/>
    <lineage>
        <taxon>Eukaryota</taxon>
        <taxon>Fungi</taxon>
        <taxon>Dikarya</taxon>
        <taxon>Basidiomycota</taxon>
        <taxon>Agaricomycotina</taxon>
        <taxon>Tremellomycetes</taxon>
        <taxon>Filobasidiales</taxon>
        <taxon>Filobasidiaceae</taxon>
        <taxon>Naganishia</taxon>
    </lineage>
</organism>
<keyword evidence="2" id="KW-1185">Reference proteome</keyword>
<name>A0ACC2V7S0_9TREE</name>